<comment type="similarity">
    <text evidence="7">Belongs to the binding-protein-dependent transport system permease family. OppBC subfamily.</text>
</comment>
<evidence type="ECO:0000259" key="9">
    <source>
        <dbReference type="PROSITE" id="PS50928"/>
    </source>
</evidence>
<evidence type="ECO:0000256" key="6">
    <source>
        <dbReference type="ARBA" id="ARBA00023136"/>
    </source>
</evidence>
<dbReference type="GO" id="GO:0055085">
    <property type="term" value="P:transmembrane transport"/>
    <property type="evidence" value="ECO:0007669"/>
    <property type="project" value="InterPro"/>
</dbReference>
<dbReference type="NCBIfam" id="NF045474">
    <property type="entry name" value="Opp2C"/>
    <property type="match status" value="1"/>
</dbReference>
<evidence type="ECO:0000256" key="8">
    <source>
        <dbReference type="RuleBase" id="RU363032"/>
    </source>
</evidence>
<keyword evidence="6 8" id="KW-0472">Membrane</keyword>
<dbReference type="AlphaFoldDB" id="A0A845F0M6"/>
<gene>
    <name evidence="10" type="ORF">GLW07_13685</name>
</gene>
<comment type="subcellular location">
    <subcellularLocation>
        <location evidence="1 8">Cell membrane</location>
        <topology evidence="1 8">Multi-pass membrane protein</topology>
    </subcellularLocation>
</comment>
<dbReference type="SUPFAM" id="SSF161098">
    <property type="entry name" value="MetI-like"/>
    <property type="match status" value="1"/>
</dbReference>
<dbReference type="InterPro" id="IPR000515">
    <property type="entry name" value="MetI-like"/>
</dbReference>
<feature type="domain" description="ABC transmembrane type-1" evidence="9">
    <location>
        <begin position="64"/>
        <end position="253"/>
    </location>
</feature>
<dbReference type="Proteomes" id="UP000447833">
    <property type="component" value="Unassembled WGS sequence"/>
</dbReference>
<feature type="transmembrane region" description="Helical" evidence="8">
    <location>
        <begin position="113"/>
        <end position="137"/>
    </location>
</feature>
<dbReference type="InterPro" id="IPR053385">
    <property type="entry name" value="ABC_transport_permease"/>
</dbReference>
<keyword evidence="5 8" id="KW-1133">Transmembrane helix</keyword>
<protein>
    <submittedName>
        <fullName evidence="10">ABC transporter permease subunit</fullName>
    </submittedName>
</protein>
<dbReference type="PROSITE" id="PS50928">
    <property type="entry name" value="ABC_TM1"/>
    <property type="match status" value="1"/>
</dbReference>
<reference evidence="10 11" key="1">
    <citation type="submission" date="2019-11" db="EMBL/GenBank/DDBJ databases">
        <title>Genome sequences of 17 halophilic strains isolated from different environments.</title>
        <authorList>
            <person name="Furrow R.E."/>
        </authorList>
    </citation>
    <scope>NUCLEOTIDE SEQUENCE [LARGE SCALE GENOMIC DNA]</scope>
    <source>
        <strain evidence="10 11">22506_14_FS</strain>
    </source>
</reference>
<dbReference type="RefSeq" id="WP_160919858.1">
    <property type="nucleotide sequence ID" value="NZ_WMEY01000004.1"/>
</dbReference>
<sequence length="267" mass="28800">MNKLKKNPIMLVGIVLILVSVPYLAPHDPLAIDPSNRLLPLSYEHVLGTDHLGRDVLSRILHGGQATVGVSFFIMILVLSIGVPIGIIAGGIGGVVDRVFMRITDAFMTFPDFMVAIVLSGLLGPGMLNLMMAIIVVKWTSYARLVRSTVIEEKEKNYILVAELNGVPPFAILLKHLLPHVIGNVVVLATLDIGKVMLMIASLSYIGLGTQPPSPEWGAMLNEGRAYFQLAPQLMLAPGLAIVLVVLATNLLGDRLRDHYDVKTGGS</sequence>
<dbReference type="InterPro" id="IPR050366">
    <property type="entry name" value="BP-dependent_transpt_permease"/>
</dbReference>
<keyword evidence="2 8" id="KW-0813">Transport</keyword>
<dbReference type="PANTHER" id="PTHR43386">
    <property type="entry name" value="OLIGOPEPTIDE TRANSPORT SYSTEM PERMEASE PROTEIN APPC"/>
    <property type="match status" value="1"/>
</dbReference>
<feature type="transmembrane region" description="Helical" evidence="8">
    <location>
        <begin position="181"/>
        <end position="206"/>
    </location>
</feature>
<feature type="transmembrane region" description="Helical" evidence="8">
    <location>
        <begin position="157"/>
        <end position="174"/>
    </location>
</feature>
<dbReference type="CDD" id="cd06261">
    <property type="entry name" value="TM_PBP2"/>
    <property type="match status" value="1"/>
</dbReference>
<organism evidence="10 11">
    <name type="scientific">Guptibacillus hwajinpoensis</name>
    <dbReference type="NCBI Taxonomy" id="208199"/>
    <lineage>
        <taxon>Bacteria</taxon>
        <taxon>Bacillati</taxon>
        <taxon>Bacillota</taxon>
        <taxon>Bacilli</taxon>
        <taxon>Bacillales</taxon>
        <taxon>Guptibacillaceae</taxon>
        <taxon>Guptibacillus</taxon>
    </lineage>
</organism>
<evidence type="ECO:0000256" key="7">
    <source>
        <dbReference type="ARBA" id="ARBA00024202"/>
    </source>
</evidence>
<comment type="caution">
    <text evidence="10">The sequence shown here is derived from an EMBL/GenBank/DDBJ whole genome shotgun (WGS) entry which is preliminary data.</text>
</comment>
<evidence type="ECO:0000256" key="5">
    <source>
        <dbReference type="ARBA" id="ARBA00022989"/>
    </source>
</evidence>
<feature type="transmembrane region" description="Helical" evidence="8">
    <location>
        <begin position="7"/>
        <end position="25"/>
    </location>
</feature>
<keyword evidence="4 8" id="KW-0812">Transmembrane</keyword>
<evidence type="ECO:0000256" key="4">
    <source>
        <dbReference type="ARBA" id="ARBA00022692"/>
    </source>
</evidence>
<evidence type="ECO:0000313" key="10">
    <source>
        <dbReference type="EMBL" id="MYL64403.1"/>
    </source>
</evidence>
<name>A0A845F0M6_9BACL</name>
<evidence type="ECO:0000256" key="2">
    <source>
        <dbReference type="ARBA" id="ARBA00022448"/>
    </source>
</evidence>
<feature type="transmembrane region" description="Helical" evidence="8">
    <location>
        <begin position="226"/>
        <end position="253"/>
    </location>
</feature>
<evidence type="ECO:0000256" key="3">
    <source>
        <dbReference type="ARBA" id="ARBA00022475"/>
    </source>
</evidence>
<dbReference type="InterPro" id="IPR035906">
    <property type="entry name" value="MetI-like_sf"/>
</dbReference>
<dbReference type="EMBL" id="WMEY01000004">
    <property type="protein sequence ID" value="MYL64403.1"/>
    <property type="molecule type" value="Genomic_DNA"/>
</dbReference>
<dbReference type="GO" id="GO:0005886">
    <property type="term" value="C:plasma membrane"/>
    <property type="evidence" value="ECO:0007669"/>
    <property type="project" value="UniProtKB-SubCell"/>
</dbReference>
<dbReference type="Pfam" id="PF00528">
    <property type="entry name" value="BPD_transp_1"/>
    <property type="match status" value="1"/>
</dbReference>
<evidence type="ECO:0000256" key="1">
    <source>
        <dbReference type="ARBA" id="ARBA00004651"/>
    </source>
</evidence>
<proteinExistence type="inferred from homology"/>
<dbReference type="Gene3D" id="1.10.3720.10">
    <property type="entry name" value="MetI-like"/>
    <property type="match status" value="1"/>
</dbReference>
<accession>A0A845F0M6</accession>
<dbReference type="PANTHER" id="PTHR43386:SF1">
    <property type="entry name" value="D,D-DIPEPTIDE TRANSPORT SYSTEM PERMEASE PROTEIN DDPC-RELATED"/>
    <property type="match status" value="1"/>
</dbReference>
<evidence type="ECO:0000313" key="11">
    <source>
        <dbReference type="Proteomes" id="UP000447833"/>
    </source>
</evidence>
<feature type="transmembrane region" description="Helical" evidence="8">
    <location>
        <begin position="68"/>
        <end position="92"/>
    </location>
</feature>
<keyword evidence="3" id="KW-1003">Cell membrane</keyword>